<protein>
    <submittedName>
        <fullName evidence="1">Uncharacterized protein</fullName>
    </submittedName>
</protein>
<name>A0AA92X1U6_9GAMM</name>
<dbReference type="AlphaFoldDB" id="A0AA92X1U6"/>
<organism evidence="1 2">
    <name type="scientific">Serratia inhibens</name>
    <dbReference type="NCBI Taxonomy" id="2338073"/>
    <lineage>
        <taxon>Bacteria</taxon>
        <taxon>Pseudomonadati</taxon>
        <taxon>Pseudomonadota</taxon>
        <taxon>Gammaproteobacteria</taxon>
        <taxon>Enterobacterales</taxon>
        <taxon>Yersiniaceae</taxon>
        <taxon>Serratia</taxon>
    </lineage>
</organism>
<proteinExistence type="predicted"/>
<accession>A0AA92X1U6</accession>
<comment type="caution">
    <text evidence="1">The sequence shown here is derived from an EMBL/GenBank/DDBJ whole genome shotgun (WGS) entry which is preliminary data.</text>
</comment>
<reference evidence="1 2" key="1">
    <citation type="submission" date="2018-09" db="EMBL/GenBank/DDBJ databases">
        <title>Draft genome of a novel serratia sp. strain with antifungal activity.</title>
        <authorList>
            <person name="Dichmann S.I."/>
            <person name="Park B.P."/>
            <person name="Pathiraja D."/>
            <person name="Choi I.-G."/>
            <person name="Stougaard P."/>
            <person name="Hennessy R.C."/>
        </authorList>
    </citation>
    <scope>NUCLEOTIDE SEQUENCE [LARGE SCALE GENOMIC DNA]</scope>
    <source>
        <strain evidence="1 2">S40</strain>
    </source>
</reference>
<keyword evidence="2" id="KW-1185">Reference proteome</keyword>
<evidence type="ECO:0000313" key="2">
    <source>
        <dbReference type="Proteomes" id="UP000284338"/>
    </source>
</evidence>
<dbReference type="EMBL" id="QYYG01000011">
    <property type="protein sequence ID" value="RJF52948.1"/>
    <property type="molecule type" value="Genomic_DNA"/>
</dbReference>
<gene>
    <name evidence="1" type="ORF">D4100_23010</name>
</gene>
<evidence type="ECO:0000313" key="1">
    <source>
        <dbReference type="EMBL" id="RJF52948.1"/>
    </source>
</evidence>
<sequence length="80" mass="9160">MSVIISFCLVFLYVVNSHKKSPLFQEALLFVFAFFITRRNASQSGEGKKECEEKRFTGHVLSKNVRETGFKVTAGFYLCQ</sequence>
<dbReference type="Proteomes" id="UP000284338">
    <property type="component" value="Unassembled WGS sequence"/>
</dbReference>